<dbReference type="AlphaFoldDB" id="A0A9X1IG17"/>
<dbReference type="GO" id="GO:0050660">
    <property type="term" value="F:flavin adenine dinucleotide binding"/>
    <property type="evidence" value="ECO:0007669"/>
    <property type="project" value="TreeGrafter"/>
</dbReference>
<dbReference type="PRINTS" id="PR00411">
    <property type="entry name" value="PNDRDTASEI"/>
</dbReference>
<keyword evidence="3" id="KW-1185">Reference proteome</keyword>
<proteinExistence type="predicted"/>
<dbReference type="PANTHER" id="PTHR43539">
    <property type="entry name" value="FLAVIN-BINDING MONOOXYGENASE-LIKE PROTEIN (AFU_ORTHOLOGUE AFUA_4G09220)"/>
    <property type="match status" value="1"/>
</dbReference>
<protein>
    <submittedName>
        <fullName evidence="2">NAD(P)/FAD-dependent oxidoreductase</fullName>
    </submittedName>
</protein>
<evidence type="ECO:0000256" key="1">
    <source>
        <dbReference type="ARBA" id="ARBA00023002"/>
    </source>
</evidence>
<dbReference type="Gene3D" id="3.50.50.60">
    <property type="entry name" value="FAD/NAD(P)-binding domain"/>
    <property type="match status" value="1"/>
</dbReference>
<sequence>MNVMSPKTLPPEAAAAEWLAAFGAALERQDAGAAAALVAPDGHWRDLLAFTWEVESTSGPAAIAARLAERLPEIRPSGLRLAPGRTPPRQVMRAGREVVELFFAFETAVGSAEGVARLVADEGGPGGLRAWILLTALQEIRGHEDRSTRQRARESDYARDFGGPNWLDRRERARAYADHDPAVIVVGCGQAGLGIAARLGALGVDTLVIDREERVGDNWRRRYHSLTLHNEVHVNHLPYMPFPPTWPVFIPKDMLANWFEAYVEAMELNVWTGTELSAGAWDEAARCWEVTLTRADGTQRVMRPRHLVFATGVSGIPIMPKLPGLEEFRGTVMHSGSYTDGSAWKGRRALVLGTGNSAHDVAQDLHASGAEVTMIQRSPTHIVSVQEAQRVYSIYAEGMPTEDCDLLATAMPFPVLRRAYQMMTATSKEIDRPLLERLERRGFRLSDGIDGCGFQMLYLERGGGYYFNVGCSDLIADGAIGLLHFDMIERFVPEGLRLKDGSLVPADLLVAATGYRNQQEVARRALGDAVADRIGPVWGFDAGGELRNMWRPTPQPGLWFTAGSLAQCRIYSKYLALQIKAREAGLVA</sequence>
<comment type="caution">
    <text evidence="2">The sequence shown here is derived from an EMBL/GenBank/DDBJ whole genome shotgun (WGS) entry which is preliminary data.</text>
</comment>
<dbReference type="Pfam" id="PF13738">
    <property type="entry name" value="Pyr_redox_3"/>
    <property type="match status" value="1"/>
</dbReference>
<dbReference type="PANTHER" id="PTHR43539:SF68">
    <property type="entry name" value="FLAVIN-BINDING MONOOXYGENASE-LIKE PROTEIN (AFU_ORTHOLOGUE AFUA_4G09220)"/>
    <property type="match status" value="1"/>
</dbReference>
<dbReference type="InterPro" id="IPR050982">
    <property type="entry name" value="Auxin_biosynth/cation_transpt"/>
</dbReference>
<evidence type="ECO:0000313" key="3">
    <source>
        <dbReference type="Proteomes" id="UP001139311"/>
    </source>
</evidence>
<name>A0A9X1IG17_9PROT</name>
<dbReference type="GO" id="GO:0004497">
    <property type="term" value="F:monooxygenase activity"/>
    <property type="evidence" value="ECO:0007669"/>
    <property type="project" value="TreeGrafter"/>
</dbReference>
<dbReference type="InterPro" id="IPR036188">
    <property type="entry name" value="FAD/NAD-bd_sf"/>
</dbReference>
<dbReference type="SUPFAM" id="SSF51905">
    <property type="entry name" value="FAD/NAD(P)-binding domain"/>
    <property type="match status" value="2"/>
</dbReference>
<dbReference type="Proteomes" id="UP001139311">
    <property type="component" value="Unassembled WGS sequence"/>
</dbReference>
<keyword evidence="1" id="KW-0560">Oxidoreductase</keyword>
<evidence type="ECO:0000313" key="2">
    <source>
        <dbReference type="EMBL" id="MCB4823995.1"/>
    </source>
</evidence>
<organism evidence="2 3">
    <name type="scientific">Roseicella aerolata</name>
    <dbReference type="NCBI Taxonomy" id="2883479"/>
    <lineage>
        <taxon>Bacteria</taxon>
        <taxon>Pseudomonadati</taxon>
        <taxon>Pseudomonadota</taxon>
        <taxon>Alphaproteobacteria</taxon>
        <taxon>Acetobacterales</taxon>
        <taxon>Roseomonadaceae</taxon>
        <taxon>Roseicella</taxon>
    </lineage>
</organism>
<gene>
    <name evidence="2" type="ORF">LHA35_19890</name>
</gene>
<dbReference type="EMBL" id="JAJAQI010000035">
    <property type="protein sequence ID" value="MCB4823995.1"/>
    <property type="molecule type" value="Genomic_DNA"/>
</dbReference>
<accession>A0A9X1IG17</accession>
<dbReference type="InterPro" id="IPR032710">
    <property type="entry name" value="NTF2-like_dom_sf"/>
</dbReference>
<reference evidence="2" key="1">
    <citation type="submission" date="2021-10" db="EMBL/GenBank/DDBJ databases">
        <title>Roseicella aerolatum sp. nov., isolated from aerosols of e-waste dismantling site.</title>
        <authorList>
            <person name="Qin T."/>
        </authorList>
    </citation>
    <scope>NUCLEOTIDE SEQUENCE</scope>
    <source>
        <strain evidence="2">GB24</strain>
    </source>
</reference>
<dbReference type="RefSeq" id="WP_226611383.1">
    <property type="nucleotide sequence ID" value="NZ_JAJAQI010000035.1"/>
</dbReference>
<dbReference type="SUPFAM" id="SSF54427">
    <property type="entry name" value="NTF2-like"/>
    <property type="match status" value="1"/>
</dbReference>